<organism evidence="2 3">
    <name type="scientific">Wenyingzhuangia gilva</name>
    <dbReference type="NCBI Taxonomy" id="3057677"/>
    <lineage>
        <taxon>Bacteria</taxon>
        <taxon>Pseudomonadati</taxon>
        <taxon>Bacteroidota</taxon>
        <taxon>Flavobacteriia</taxon>
        <taxon>Flavobacteriales</taxon>
        <taxon>Flavobacteriaceae</taxon>
        <taxon>Wenyingzhuangia</taxon>
    </lineage>
</organism>
<comment type="caution">
    <text evidence="2">The sequence shown here is derived from an EMBL/GenBank/DDBJ whole genome shotgun (WGS) entry which is preliminary data.</text>
</comment>
<dbReference type="EMBL" id="JAUMIT010000016">
    <property type="protein sequence ID" value="MDO3695993.1"/>
    <property type="molecule type" value="Genomic_DNA"/>
</dbReference>
<evidence type="ECO:0000313" key="3">
    <source>
        <dbReference type="Proteomes" id="UP001168642"/>
    </source>
</evidence>
<evidence type="ECO:0000313" key="2">
    <source>
        <dbReference type="EMBL" id="MDO3695993.1"/>
    </source>
</evidence>
<keyword evidence="1" id="KW-1133">Transmembrane helix</keyword>
<accession>A0ABT8VVJ5</accession>
<keyword evidence="1" id="KW-0812">Transmembrane</keyword>
<keyword evidence="3" id="KW-1185">Reference proteome</keyword>
<feature type="transmembrane region" description="Helical" evidence="1">
    <location>
        <begin position="81"/>
        <end position="99"/>
    </location>
</feature>
<evidence type="ECO:0008006" key="4">
    <source>
        <dbReference type="Google" id="ProtNLM"/>
    </source>
</evidence>
<reference evidence="2" key="1">
    <citation type="submission" date="2023-07" db="EMBL/GenBank/DDBJ databases">
        <title>Wenyingzhuangia sp. chi5 genome sequencing and assembly.</title>
        <authorList>
            <person name="Park S."/>
        </authorList>
    </citation>
    <scope>NUCLEOTIDE SEQUENCE</scope>
    <source>
        <strain evidence="2">Chi5</strain>
    </source>
</reference>
<feature type="transmembrane region" description="Helical" evidence="1">
    <location>
        <begin position="283"/>
        <end position="306"/>
    </location>
</feature>
<feature type="transmembrane region" description="Helical" evidence="1">
    <location>
        <begin position="252"/>
        <end position="271"/>
    </location>
</feature>
<feature type="transmembrane region" description="Helical" evidence="1">
    <location>
        <begin position="111"/>
        <end position="128"/>
    </location>
</feature>
<protein>
    <recommendedName>
        <fullName evidence="4">YcxB-like protein domain-containing protein</fullName>
    </recommendedName>
</protein>
<proteinExistence type="predicted"/>
<sequence>MKKNRFISKFENKSNSDLNEIISNRKIYTEQAIEAAFILLKQRENNIFSEETKPLKKDLLTNNNDSLKQPTKETYEFKTSFFYKMKFILFVTLIFYFFIESYNKNNDRGMLLFGSLTILGLYILYKIFKNKIQIKITSVGFWSEDSGFISWNEIETILIPKKTFLDYLNRYSREYIFLYLKKDSNTEPSYQIDIKGLSNKKTLREISQYYLKTEKTHDFEKETIILKSSSGNSTIYDTEKTILYWKENSNKIILFALGFSFIFPFIDKYIFNDNSPLIDKYGYFNSVIFIMILLAIIMIIFYFYFISKHKQINKKR</sequence>
<gene>
    <name evidence="2" type="ORF">QVZ41_14165</name>
</gene>
<evidence type="ECO:0000256" key="1">
    <source>
        <dbReference type="SAM" id="Phobius"/>
    </source>
</evidence>
<keyword evidence="1" id="KW-0472">Membrane</keyword>
<dbReference type="Proteomes" id="UP001168642">
    <property type="component" value="Unassembled WGS sequence"/>
</dbReference>
<name>A0ABT8VVJ5_9FLAO</name>
<dbReference type="RefSeq" id="WP_302885300.1">
    <property type="nucleotide sequence ID" value="NZ_JAUMIT010000016.1"/>
</dbReference>